<dbReference type="Pfam" id="PF01370">
    <property type="entry name" value="Epimerase"/>
    <property type="match status" value="1"/>
</dbReference>
<reference evidence="4 5" key="1">
    <citation type="submission" date="2018-11" db="EMBL/GenBank/DDBJ databases">
        <title>Aureibaculum marinum gen. nov., sp. nov., a member of the family Flavobacteriaceae isolated from the Bohai Sea.</title>
        <authorList>
            <person name="Ji X."/>
        </authorList>
    </citation>
    <scope>NUCLEOTIDE SEQUENCE [LARGE SCALE GENOMIC DNA]</scope>
    <source>
        <strain evidence="4 5">BH-SD17</strain>
    </source>
</reference>
<dbReference type="NCBIfam" id="TIGR01777">
    <property type="entry name" value="yfcH"/>
    <property type="match status" value="1"/>
</dbReference>
<comment type="similarity">
    <text evidence="1">Belongs to the NAD(P)-dependent epimerase/dehydratase family. SDR39U1 subfamily.</text>
</comment>
<dbReference type="Pfam" id="PF08338">
    <property type="entry name" value="DUF1731"/>
    <property type="match status" value="1"/>
</dbReference>
<evidence type="ECO:0000313" key="5">
    <source>
        <dbReference type="Proteomes" id="UP000270856"/>
    </source>
</evidence>
<dbReference type="InterPro" id="IPR010099">
    <property type="entry name" value="SDR39U1"/>
</dbReference>
<dbReference type="SUPFAM" id="SSF51735">
    <property type="entry name" value="NAD(P)-binding Rossmann-fold domains"/>
    <property type="match status" value="1"/>
</dbReference>
<comment type="caution">
    <text evidence="4">The sequence shown here is derived from an EMBL/GenBank/DDBJ whole genome shotgun (WGS) entry which is preliminary data.</text>
</comment>
<evidence type="ECO:0000256" key="1">
    <source>
        <dbReference type="ARBA" id="ARBA00009353"/>
    </source>
</evidence>
<dbReference type="Gene3D" id="3.40.50.720">
    <property type="entry name" value="NAD(P)-binding Rossmann-like Domain"/>
    <property type="match status" value="1"/>
</dbReference>
<keyword evidence="5" id="KW-1185">Reference proteome</keyword>
<dbReference type="RefSeq" id="WP_123898196.1">
    <property type="nucleotide sequence ID" value="NZ_RPFJ01000011.1"/>
</dbReference>
<dbReference type="PANTHER" id="PTHR11092:SF0">
    <property type="entry name" value="EPIMERASE FAMILY PROTEIN SDR39U1"/>
    <property type="match status" value="1"/>
</dbReference>
<name>A0A3N4NQD5_9FLAO</name>
<gene>
    <name evidence="4" type="ORF">EGM88_10330</name>
</gene>
<dbReference type="InterPro" id="IPR001509">
    <property type="entry name" value="Epimerase_deHydtase"/>
</dbReference>
<dbReference type="AlphaFoldDB" id="A0A3N4NQD5"/>
<dbReference type="InterPro" id="IPR036291">
    <property type="entry name" value="NAD(P)-bd_dom_sf"/>
</dbReference>
<dbReference type="OrthoDB" id="9801773at2"/>
<sequence>MKILIAGATGLIGSEILKICEEKNYNVHYLTTSKDKIINTTTRKGFYWNPKTQEIDKNCIKGVNAVINLAGASISKRWTEQHKNNIFYSRINTVKLLYKLLSENEHNITHFSSASALGIYPSSLDKKYKEEDDIVINNSFLGEVVKKWEEEVNTIESLGITVSKLRTGIVLSSEGGALQQIEKPIVFYVGTPLGSGKQIQSWIHVKDMARMYLFTIEHNLDGVFNAVASNPISNKTLTKAIAKQLGKPIWLPNIPSFVLKLILGEMSAIVLESQYLENTKIKNQGFQFQFDWIDDALNDIYTSRG</sequence>
<evidence type="ECO:0000259" key="3">
    <source>
        <dbReference type="Pfam" id="PF08338"/>
    </source>
</evidence>
<evidence type="ECO:0000313" key="4">
    <source>
        <dbReference type="EMBL" id="RPD96747.1"/>
    </source>
</evidence>
<dbReference type="PANTHER" id="PTHR11092">
    <property type="entry name" value="SUGAR NUCLEOTIDE EPIMERASE RELATED"/>
    <property type="match status" value="1"/>
</dbReference>
<dbReference type="EMBL" id="RPFJ01000011">
    <property type="protein sequence ID" value="RPD96747.1"/>
    <property type="molecule type" value="Genomic_DNA"/>
</dbReference>
<evidence type="ECO:0000259" key="2">
    <source>
        <dbReference type="Pfam" id="PF01370"/>
    </source>
</evidence>
<dbReference type="Proteomes" id="UP000270856">
    <property type="component" value="Unassembled WGS sequence"/>
</dbReference>
<feature type="domain" description="DUF1731" evidence="3">
    <location>
        <begin position="254"/>
        <end position="300"/>
    </location>
</feature>
<organism evidence="4 5">
    <name type="scientific">Aureibaculum marinum</name>
    <dbReference type="NCBI Taxonomy" id="2487930"/>
    <lineage>
        <taxon>Bacteria</taxon>
        <taxon>Pseudomonadati</taxon>
        <taxon>Bacteroidota</taxon>
        <taxon>Flavobacteriia</taxon>
        <taxon>Flavobacteriales</taxon>
        <taxon>Flavobacteriaceae</taxon>
        <taxon>Aureibaculum</taxon>
    </lineage>
</organism>
<dbReference type="InterPro" id="IPR013549">
    <property type="entry name" value="DUF1731"/>
</dbReference>
<protein>
    <submittedName>
        <fullName evidence="4">TIGR01777 family protein</fullName>
    </submittedName>
</protein>
<feature type="domain" description="NAD-dependent epimerase/dehydratase" evidence="2">
    <location>
        <begin position="3"/>
        <end position="125"/>
    </location>
</feature>
<proteinExistence type="inferred from homology"/>
<accession>A0A3N4NQD5</accession>